<evidence type="ECO:0000256" key="2">
    <source>
        <dbReference type="SAM" id="Phobius"/>
    </source>
</evidence>
<comment type="similarity">
    <text evidence="1">Belongs to the ATP-dependent AMP-binding enzyme family.</text>
</comment>
<keyword evidence="2" id="KW-0812">Transmembrane</keyword>
<dbReference type="PANTHER" id="PTHR24096">
    <property type="entry name" value="LONG-CHAIN-FATTY-ACID--COA LIGASE"/>
    <property type="match status" value="1"/>
</dbReference>
<sequence length="580" mass="63462">MTIESRWKVPIPRCSLQQWIFGSAYDPLPDNYCFIDPENPDTNFITTSDYRLLSKRVALGLQKAGLGPGDRVLVFSGNNLFFPSVFLGILMAGGIFTGANPTFVPRELAYQLRDSGATFLFVAQAALETALEAAKEAGLPKERIYVFGGETSPASKVPQTASPGPGLKGRTKGVRHWTEIITGNLGQAESWSWKEPSDPENTTCCLNYSSGTTGVPKGVEVSHGAYVANGVGVAHTSNLEAGVEEKRKRQRGLGFLPLYHAYGQTYFIANWPHLRIPVYIMAGFDFVKMLGYIQRFRITSIASVPPIVVLLVKHPETKKYDLSSIDTIGCGAAPLSSEVMREAEKLFPPEQVFFRQGWGMTEVTCTAMSWDPTLTGSKDGVGEMTPNCKAKIMSVDGKTEIRKAGERGELWVAGPTLMRGYWQKPEATRDTIFVDADGTRWLKTGDIGYVDDYRPGGIFHVVDRLKELIKVKGNQVAPAELEGVLLDHPSVADAAVIGVTIKGEEVPRAYIVPKVGSTTTEKEIAEWMAGKVARYKHLKGGVVFTDAVPKNPSGKILRKLLRDRAQKEIGDTAPRSSKLS</sequence>
<dbReference type="SUPFAM" id="SSF56801">
    <property type="entry name" value="Acetyl-CoA synthetase-like"/>
    <property type="match status" value="1"/>
</dbReference>
<dbReference type="EMBL" id="JAUEDM010000002">
    <property type="protein sequence ID" value="KAK3325898.1"/>
    <property type="molecule type" value="Genomic_DNA"/>
</dbReference>
<dbReference type="GO" id="GO:0016405">
    <property type="term" value="F:CoA-ligase activity"/>
    <property type="evidence" value="ECO:0007669"/>
    <property type="project" value="TreeGrafter"/>
</dbReference>
<comment type="caution">
    <text evidence="5">The sequence shown here is derived from an EMBL/GenBank/DDBJ whole genome shotgun (WGS) entry which is preliminary data.</text>
</comment>
<feature type="transmembrane region" description="Helical" evidence="2">
    <location>
        <begin position="80"/>
        <end position="99"/>
    </location>
</feature>
<keyword evidence="2" id="KW-0472">Membrane</keyword>
<dbReference type="FunFam" id="3.30.300.30:FF:000007">
    <property type="entry name" value="4-coumarate--CoA ligase 2"/>
    <property type="match status" value="1"/>
</dbReference>
<evidence type="ECO:0000313" key="6">
    <source>
        <dbReference type="Proteomes" id="UP001283341"/>
    </source>
</evidence>
<feature type="domain" description="AMP-binding enzyme C-terminal" evidence="4">
    <location>
        <begin position="480"/>
        <end position="555"/>
    </location>
</feature>
<dbReference type="PANTHER" id="PTHR24096:SF424">
    <property type="entry name" value="ACETYL-COA SYNTHETASE-LIKE PROTEIN-RELATED"/>
    <property type="match status" value="1"/>
</dbReference>
<gene>
    <name evidence="5" type="ORF">B0H66DRAFT_549727</name>
</gene>
<dbReference type="InterPro" id="IPR045851">
    <property type="entry name" value="AMP-bd_C_sf"/>
</dbReference>
<dbReference type="InterPro" id="IPR000873">
    <property type="entry name" value="AMP-dep_synth/lig_dom"/>
</dbReference>
<evidence type="ECO:0000259" key="3">
    <source>
        <dbReference type="Pfam" id="PF00501"/>
    </source>
</evidence>
<evidence type="ECO:0000259" key="4">
    <source>
        <dbReference type="Pfam" id="PF13193"/>
    </source>
</evidence>
<evidence type="ECO:0008006" key="7">
    <source>
        <dbReference type="Google" id="ProtNLM"/>
    </source>
</evidence>
<dbReference type="Pfam" id="PF13193">
    <property type="entry name" value="AMP-binding_C"/>
    <property type="match status" value="1"/>
</dbReference>
<evidence type="ECO:0000256" key="1">
    <source>
        <dbReference type="ARBA" id="ARBA00006432"/>
    </source>
</evidence>
<keyword evidence="2" id="KW-1133">Transmembrane helix</keyword>
<reference evidence="5" key="2">
    <citation type="submission" date="2023-06" db="EMBL/GenBank/DDBJ databases">
        <authorList>
            <consortium name="Lawrence Berkeley National Laboratory"/>
            <person name="Haridas S."/>
            <person name="Hensen N."/>
            <person name="Bonometti L."/>
            <person name="Westerberg I."/>
            <person name="Brannstrom I.O."/>
            <person name="Guillou S."/>
            <person name="Cros-Aarteil S."/>
            <person name="Calhoun S."/>
            <person name="Kuo A."/>
            <person name="Mondo S."/>
            <person name="Pangilinan J."/>
            <person name="Riley R."/>
            <person name="Labutti K."/>
            <person name="Andreopoulos B."/>
            <person name="Lipzen A."/>
            <person name="Chen C."/>
            <person name="Yanf M."/>
            <person name="Daum C."/>
            <person name="Ng V."/>
            <person name="Clum A."/>
            <person name="Steindorff A."/>
            <person name="Ohm R."/>
            <person name="Martin F."/>
            <person name="Silar P."/>
            <person name="Natvig D."/>
            <person name="Lalanne C."/>
            <person name="Gautier V."/>
            <person name="Ament-Velasquez S.L."/>
            <person name="Kruys A."/>
            <person name="Hutchinson M.I."/>
            <person name="Powell A.J."/>
            <person name="Barry K."/>
            <person name="Miller A.N."/>
            <person name="Grigoriev I.V."/>
            <person name="Debuchy R."/>
            <person name="Gladieux P."/>
            <person name="Thoren M.H."/>
            <person name="Johannesson H."/>
        </authorList>
    </citation>
    <scope>NUCLEOTIDE SEQUENCE</scope>
    <source>
        <strain evidence="5">CBS 118394</strain>
    </source>
</reference>
<protein>
    <recommendedName>
        <fullName evidence="7">4-coumarate-CoA ligase</fullName>
    </recommendedName>
</protein>
<dbReference type="Gene3D" id="3.40.50.12780">
    <property type="entry name" value="N-terminal domain of ligase-like"/>
    <property type="match status" value="1"/>
</dbReference>
<accession>A0AAE0IJ63</accession>
<dbReference type="AlphaFoldDB" id="A0AAE0IJ63"/>
<dbReference type="Proteomes" id="UP001283341">
    <property type="component" value="Unassembled WGS sequence"/>
</dbReference>
<dbReference type="InterPro" id="IPR042099">
    <property type="entry name" value="ANL_N_sf"/>
</dbReference>
<name>A0AAE0IJ63_9PEZI</name>
<organism evidence="5 6">
    <name type="scientific">Apodospora peruviana</name>
    <dbReference type="NCBI Taxonomy" id="516989"/>
    <lineage>
        <taxon>Eukaryota</taxon>
        <taxon>Fungi</taxon>
        <taxon>Dikarya</taxon>
        <taxon>Ascomycota</taxon>
        <taxon>Pezizomycotina</taxon>
        <taxon>Sordariomycetes</taxon>
        <taxon>Sordariomycetidae</taxon>
        <taxon>Sordariales</taxon>
        <taxon>Lasiosphaeriaceae</taxon>
        <taxon>Apodospora</taxon>
    </lineage>
</organism>
<keyword evidence="6" id="KW-1185">Reference proteome</keyword>
<dbReference type="Pfam" id="PF00501">
    <property type="entry name" value="AMP-binding"/>
    <property type="match status" value="1"/>
</dbReference>
<dbReference type="InterPro" id="IPR020845">
    <property type="entry name" value="AMP-binding_CS"/>
</dbReference>
<evidence type="ECO:0000313" key="5">
    <source>
        <dbReference type="EMBL" id="KAK3325898.1"/>
    </source>
</evidence>
<reference evidence="5" key="1">
    <citation type="journal article" date="2023" name="Mol. Phylogenet. Evol.">
        <title>Genome-scale phylogeny and comparative genomics of the fungal order Sordariales.</title>
        <authorList>
            <person name="Hensen N."/>
            <person name="Bonometti L."/>
            <person name="Westerberg I."/>
            <person name="Brannstrom I.O."/>
            <person name="Guillou S."/>
            <person name="Cros-Aarteil S."/>
            <person name="Calhoun S."/>
            <person name="Haridas S."/>
            <person name="Kuo A."/>
            <person name="Mondo S."/>
            <person name="Pangilinan J."/>
            <person name="Riley R."/>
            <person name="LaButti K."/>
            <person name="Andreopoulos B."/>
            <person name="Lipzen A."/>
            <person name="Chen C."/>
            <person name="Yan M."/>
            <person name="Daum C."/>
            <person name="Ng V."/>
            <person name="Clum A."/>
            <person name="Steindorff A."/>
            <person name="Ohm R.A."/>
            <person name="Martin F."/>
            <person name="Silar P."/>
            <person name="Natvig D.O."/>
            <person name="Lalanne C."/>
            <person name="Gautier V."/>
            <person name="Ament-Velasquez S.L."/>
            <person name="Kruys A."/>
            <person name="Hutchinson M.I."/>
            <person name="Powell A.J."/>
            <person name="Barry K."/>
            <person name="Miller A.N."/>
            <person name="Grigoriev I.V."/>
            <person name="Debuchy R."/>
            <person name="Gladieux P."/>
            <person name="Hiltunen Thoren M."/>
            <person name="Johannesson H."/>
        </authorList>
    </citation>
    <scope>NUCLEOTIDE SEQUENCE</scope>
    <source>
        <strain evidence="5">CBS 118394</strain>
    </source>
</reference>
<dbReference type="PROSITE" id="PS00455">
    <property type="entry name" value="AMP_BINDING"/>
    <property type="match status" value="1"/>
</dbReference>
<dbReference type="CDD" id="cd05911">
    <property type="entry name" value="Firefly_Luc_like"/>
    <property type="match status" value="1"/>
</dbReference>
<feature type="domain" description="AMP-dependent synthetase/ligase" evidence="3">
    <location>
        <begin position="29"/>
        <end position="422"/>
    </location>
</feature>
<dbReference type="Gene3D" id="3.30.300.30">
    <property type="match status" value="1"/>
</dbReference>
<dbReference type="InterPro" id="IPR025110">
    <property type="entry name" value="AMP-bd_C"/>
</dbReference>
<proteinExistence type="inferred from homology"/>